<dbReference type="InterPro" id="IPR044066">
    <property type="entry name" value="TRIAD_supradom"/>
</dbReference>
<dbReference type="PANTHER" id="PTHR22770">
    <property type="entry name" value="UBIQUITIN CONJUGATING ENZYME 7 INTERACTING PROTEIN-RELATED"/>
    <property type="match status" value="1"/>
</dbReference>
<dbReference type="GO" id="GO:0016740">
    <property type="term" value="F:transferase activity"/>
    <property type="evidence" value="ECO:0007669"/>
    <property type="project" value="UniProtKB-KW"/>
</dbReference>
<feature type="region of interest" description="Disordered" evidence="9">
    <location>
        <begin position="165"/>
        <end position="268"/>
    </location>
</feature>
<reference evidence="11 12" key="1">
    <citation type="submission" date="2024-01" db="EMBL/GenBank/DDBJ databases">
        <title>The genome of the rayed Mediterranean limpet Patella caerulea (Linnaeus, 1758).</title>
        <authorList>
            <person name="Anh-Thu Weber A."/>
            <person name="Halstead-Nussloch G."/>
        </authorList>
    </citation>
    <scope>NUCLEOTIDE SEQUENCE [LARGE SCALE GENOMIC DNA]</scope>
    <source>
        <strain evidence="11">AATW-2023a</strain>
        <tissue evidence="11">Whole specimen</tissue>
    </source>
</reference>
<keyword evidence="4" id="KW-0677">Repeat</keyword>
<evidence type="ECO:0000256" key="8">
    <source>
        <dbReference type="SAM" id="Coils"/>
    </source>
</evidence>
<feature type="region of interest" description="Disordered" evidence="9">
    <location>
        <begin position="454"/>
        <end position="474"/>
    </location>
</feature>
<sequence>MEEGDTLPVESLIDDSDHDDNANTDCSKLSRKKTILLKEFPLNRHVSSAESQYIVLSQNDEVVDQASLNYRIEDFLSEDDNDEEDVEDDNNNEDADYDNDNKDTDDDQDDDDDDYGKLSRKKTILKKEFPLNRQGSSVDSQYVVLSQNDEVVDQATLDYTMDDFLSEDDMKDDDDDDNAHNDKDTDEVNKCTKNDELSNTEELIKDDDEDTDVDWDTEINDESEKKPNNGDNNKREDEEATNKVSPSSFKTTEAASSNNNARTDTPGLSKIESCYRDAKLINNIVPKDIDAIYDKLVERRSNPNRMDIVTATLLDEPDSTTSDDIFKDVKTVIKNVQDKSNEKLNEAYILSLLRLNEKKKNRVDVVTGQLLVSLQDTIQSRDSQDENTPKLKKFDTDSDDPLVKNDPIFQDMRVISKMFPDIDRNEIYAYLEAHHHKKDRIQVVIEELLKSGNSQGSLDETDYPNPTSNPLTNRSRGEFENLCDIFPDCDPNYIFEQLELNAKDTDRMNNLAAKMFESRDYPKLKDVLDKQSKYSIKRKIQNMEFNLKQFLAKIPDPKSMFELNDKAMSAGYKEHVLIQLKNDFAQFKDGYVKEVLERNNHSLIKCHRELNDELAALLGTGRRSKKMRVNPRMTMIPYPDNPDEFFFNELLYMNHELEIKMHLKKLEDEKKKKIEEAKSNGELYECSCCFDDEVLFEDMATCADGHLFCKECVKRSTEAAFGDAKTKFPCLTGTCEHDIPLSVLQSIVPPNLFSNIIRKLQEEELRLADIPDLVSCPFCSFATVMPDPNDKVFKCLNPECLKETCRFCQELNHVPLKCSEVEKKTETDMRTYIENKISEAMLRTCSNCKKRFFKDFGCNKMTCTCGTTMCYVCRAPNIDYDHFNDAGGCSNAEDANTLHVKEMEEAAVTAKRKYLEDHPEAANIEMKYDPQKLVDEMNQNVKRPRLEHGDFDDGYYDDEYPDDDEDDEYI</sequence>
<evidence type="ECO:0000256" key="2">
    <source>
        <dbReference type="ARBA" id="ARBA00022679"/>
    </source>
</evidence>
<dbReference type="PROSITE" id="PS51873">
    <property type="entry name" value="TRIAD"/>
    <property type="match status" value="1"/>
</dbReference>
<evidence type="ECO:0000313" key="12">
    <source>
        <dbReference type="Proteomes" id="UP001347796"/>
    </source>
</evidence>
<keyword evidence="7" id="KW-0862">Zinc</keyword>
<comment type="caution">
    <text evidence="11">The sequence shown here is derived from an EMBL/GenBank/DDBJ whole genome shotgun (WGS) entry which is preliminary data.</text>
</comment>
<feature type="domain" description="RING-type" evidence="10">
    <location>
        <begin position="682"/>
        <end position="893"/>
    </location>
</feature>
<dbReference type="SMART" id="SM00647">
    <property type="entry name" value="IBR"/>
    <property type="match status" value="2"/>
</dbReference>
<feature type="compositionally biased region" description="Acidic residues" evidence="9">
    <location>
        <begin position="165"/>
        <end position="177"/>
    </location>
</feature>
<dbReference type="InterPro" id="IPR047546">
    <property type="entry name" value="Rcat_RBR_RNF216"/>
</dbReference>
<dbReference type="PANTHER" id="PTHR22770:SF47">
    <property type="entry name" value="E3 UBIQUITIN-PROTEIN LIGASE RNF216"/>
    <property type="match status" value="1"/>
</dbReference>
<dbReference type="Proteomes" id="UP001347796">
    <property type="component" value="Unassembled WGS sequence"/>
</dbReference>
<evidence type="ECO:0000313" key="11">
    <source>
        <dbReference type="EMBL" id="KAK6181366.1"/>
    </source>
</evidence>
<feature type="compositionally biased region" description="Acidic residues" evidence="9">
    <location>
        <begin position="952"/>
        <end position="970"/>
    </location>
</feature>
<dbReference type="Pfam" id="PF26200">
    <property type="entry name" value="Rcat_RNF216"/>
    <property type="match status" value="1"/>
</dbReference>
<keyword evidence="3" id="KW-0479">Metal-binding</keyword>
<feature type="compositionally biased region" description="Polar residues" evidence="9">
    <location>
        <begin position="242"/>
        <end position="263"/>
    </location>
</feature>
<protein>
    <recommendedName>
        <fullName evidence="10">RING-type domain-containing protein</fullName>
    </recommendedName>
</protein>
<feature type="compositionally biased region" description="Acidic residues" evidence="9">
    <location>
        <begin position="204"/>
        <end position="221"/>
    </location>
</feature>
<dbReference type="InterPro" id="IPR047545">
    <property type="entry name" value="BRcat_RBR_RNF216"/>
</dbReference>
<evidence type="ECO:0000256" key="4">
    <source>
        <dbReference type="ARBA" id="ARBA00022737"/>
    </source>
</evidence>
<dbReference type="GO" id="GO:0008270">
    <property type="term" value="F:zinc ion binding"/>
    <property type="evidence" value="ECO:0007669"/>
    <property type="project" value="UniProtKB-KW"/>
</dbReference>
<keyword evidence="5" id="KW-0863">Zinc-finger</keyword>
<keyword evidence="6" id="KW-0833">Ubl conjugation pathway</keyword>
<evidence type="ECO:0000256" key="6">
    <source>
        <dbReference type="ARBA" id="ARBA00022786"/>
    </source>
</evidence>
<evidence type="ECO:0000256" key="7">
    <source>
        <dbReference type="ARBA" id="ARBA00022833"/>
    </source>
</evidence>
<proteinExistence type="predicted"/>
<dbReference type="CDD" id="cd20353">
    <property type="entry name" value="Rcat_RBR_RNF216"/>
    <property type="match status" value="1"/>
</dbReference>
<evidence type="ECO:0000256" key="3">
    <source>
        <dbReference type="ARBA" id="ARBA00022723"/>
    </source>
</evidence>
<evidence type="ECO:0000259" key="10">
    <source>
        <dbReference type="PROSITE" id="PS51873"/>
    </source>
</evidence>
<feature type="region of interest" description="Disordered" evidence="9">
    <location>
        <begin position="1"/>
        <end position="28"/>
    </location>
</feature>
<organism evidence="11 12">
    <name type="scientific">Patella caerulea</name>
    <name type="common">Rayed Mediterranean limpet</name>
    <dbReference type="NCBI Taxonomy" id="87958"/>
    <lineage>
        <taxon>Eukaryota</taxon>
        <taxon>Metazoa</taxon>
        <taxon>Spiralia</taxon>
        <taxon>Lophotrochozoa</taxon>
        <taxon>Mollusca</taxon>
        <taxon>Gastropoda</taxon>
        <taxon>Patellogastropoda</taxon>
        <taxon>Patelloidea</taxon>
        <taxon>Patellidae</taxon>
        <taxon>Patella</taxon>
    </lineage>
</organism>
<keyword evidence="2" id="KW-0808">Transferase</keyword>
<feature type="compositionally biased region" description="Basic and acidic residues" evidence="9">
    <location>
        <begin position="222"/>
        <end position="241"/>
    </location>
</feature>
<comment type="pathway">
    <text evidence="1">Protein modification; protein ubiquitination.</text>
</comment>
<keyword evidence="8" id="KW-0175">Coiled coil</keyword>
<dbReference type="Pfam" id="PF26191">
    <property type="entry name" value="RING-HC_RBR_RNF216"/>
    <property type="match status" value="1"/>
</dbReference>
<feature type="region of interest" description="Disordered" evidence="9">
    <location>
        <begin position="73"/>
        <end position="119"/>
    </location>
</feature>
<dbReference type="Gene3D" id="1.20.120.1750">
    <property type="match status" value="1"/>
</dbReference>
<feature type="coiled-coil region" evidence="8">
    <location>
        <begin position="652"/>
        <end position="680"/>
    </location>
</feature>
<feature type="compositionally biased region" description="Acidic residues" evidence="9">
    <location>
        <begin position="75"/>
        <end position="114"/>
    </location>
</feature>
<name>A0AAN8JP68_PATCE</name>
<feature type="compositionally biased region" description="Basic and acidic residues" evidence="9">
    <location>
        <begin position="178"/>
        <end position="196"/>
    </location>
</feature>
<dbReference type="AlphaFoldDB" id="A0AAN8JP68"/>
<dbReference type="InterPro" id="IPR047544">
    <property type="entry name" value="RING-HC_RBR_RNF216"/>
</dbReference>
<dbReference type="CDD" id="cd20339">
    <property type="entry name" value="BRcat_RBR_RNF216"/>
    <property type="match status" value="1"/>
</dbReference>
<dbReference type="EMBL" id="JAZGQO010000007">
    <property type="protein sequence ID" value="KAK6181366.1"/>
    <property type="molecule type" value="Genomic_DNA"/>
</dbReference>
<dbReference type="CDD" id="cd16630">
    <property type="entry name" value="RING-HC_RBR_RNF216"/>
    <property type="match status" value="1"/>
</dbReference>
<accession>A0AAN8JP68</accession>
<evidence type="ECO:0000256" key="9">
    <source>
        <dbReference type="SAM" id="MobiDB-lite"/>
    </source>
</evidence>
<dbReference type="InterPro" id="IPR002867">
    <property type="entry name" value="IBR_dom"/>
</dbReference>
<dbReference type="InterPro" id="IPR051628">
    <property type="entry name" value="LUBAC_E3_Ligases"/>
</dbReference>
<gene>
    <name evidence="11" type="ORF">SNE40_009232</name>
</gene>
<feature type="region of interest" description="Disordered" evidence="9">
    <location>
        <begin position="936"/>
        <end position="970"/>
    </location>
</feature>
<evidence type="ECO:0000256" key="1">
    <source>
        <dbReference type="ARBA" id="ARBA00004906"/>
    </source>
</evidence>
<keyword evidence="12" id="KW-1185">Reference proteome</keyword>
<dbReference type="SUPFAM" id="SSF57850">
    <property type="entry name" value="RING/U-box"/>
    <property type="match status" value="2"/>
</dbReference>
<evidence type="ECO:0000256" key="5">
    <source>
        <dbReference type="ARBA" id="ARBA00022771"/>
    </source>
</evidence>